<evidence type="ECO:0008006" key="5">
    <source>
        <dbReference type="Google" id="ProtNLM"/>
    </source>
</evidence>
<feature type="compositionally biased region" description="Basic and acidic residues" evidence="1">
    <location>
        <begin position="198"/>
        <end position="207"/>
    </location>
</feature>
<dbReference type="Pfam" id="PF14333">
    <property type="entry name" value="DUF4389"/>
    <property type="match status" value="1"/>
</dbReference>
<keyword evidence="2" id="KW-1133">Transmembrane helix</keyword>
<sequence length="207" mass="23346">MQDPSRFRSRSWSFICSRQHVITLPSDWSEETMSQPNRQGHHAEFGTPAEDAVQSRIAPRSFADPAITSAAEVPPVGVRSDPDPYSYRFADVPNPWTRIGRTLVRGVTMLGFVLWFEVLNYTIFAIALLQYLAILVSGRPIALLRRFNEGLSAYMGDLAGYLTCVDERAPFPFSRPRPARGVVHQPQWRQSRPSASPDRAHAHDRTP</sequence>
<organism evidence="3 4">
    <name type="scientific">Thiocapsa imhoffii</name>
    <dbReference type="NCBI Taxonomy" id="382777"/>
    <lineage>
        <taxon>Bacteria</taxon>
        <taxon>Pseudomonadati</taxon>
        <taxon>Pseudomonadota</taxon>
        <taxon>Gammaproteobacteria</taxon>
        <taxon>Chromatiales</taxon>
        <taxon>Chromatiaceae</taxon>
        <taxon>Thiocapsa</taxon>
    </lineage>
</organism>
<evidence type="ECO:0000256" key="1">
    <source>
        <dbReference type="SAM" id="MobiDB-lite"/>
    </source>
</evidence>
<accession>A0A9X0WHE9</accession>
<comment type="caution">
    <text evidence="3">The sequence shown here is derived from an EMBL/GenBank/DDBJ whole genome shotgun (WGS) entry which is preliminary data.</text>
</comment>
<keyword evidence="2" id="KW-0812">Transmembrane</keyword>
<keyword evidence="2" id="KW-0472">Membrane</keyword>
<feature type="region of interest" description="Disordered" evidence="1">
    <location>
        <begin position="176"/>
        <end position="207"/>
    </location>
</feature>
<dbReference type="Proteomes" id="UP001138802">
    <property type="component" value="Unassembled WGS sequence"/>
</dbReference>
<keyword evidence="4" id="KW-1185">Reference proteome</keyword>
<evidence type="ECO:0000256" key="2">
    <source>
        <dbReference type="SAM" id="Phobius"/>
    </source>
</evidence>
<feature type="transmembrane region" description="Helical" evidence="2">
    <location>
        <begin position="112"/>
        <end position="136"/>
    </location>
</feature>
<name>A0A9X0WHE9_9GAMM</name>
<dbReference type="EMBL" id="NRSD01000006">
    <property type="protein sequence ID" value="MBK1644590.1"/>
    <property type="molecule type" value="Genomic_DNA"/>
</dbReference>
<gene>
    <name evidence="3" type="ORF">CKO25_07995</name>
</gene>
<evidence type="ECO:0000313" key="4">
    <source>
        <dbReference type="Proteomes" id="UP001138802"/>
    </source>
</evidence>
<dbReference type="AlphaFoldDB" id="A0A9X0WHE9"/>
<evidence type="ECO:0000313" key="3">
    <source>
        <dbReference type="EMBL" id="MBK1644590.1"/>
    </source>
</evidence>
<protein>
    <recommendedName>
        <fullName evidence="5">DUF4389 domain-containing protein</fullName>
    </recommendedName>
</protein>
<reference evidence="3 4" key="1">
    <citation type="journal article" date="2020" name="Microorganisms">
        <title>Osmotic Adaptation and Compatible Solute Biosynthesis of Phototrophic Bacteria as Revealed from Genome Analyses.</title>
        <authorList>
            <person name="Imhoff J.F."/>
            <person name="Rahn T."/>
            <person name="Kunzel S."/>
            <person name="Keller A."/>
            <person name="Neulinger S.C."/>
        </authorList>
    </citation>
    <scope>NUCLEOTIDE SEQUENCE [LARGE SCALE GENOMIC DNA]</scope>
    <source>
        <strain evidence="3 4">DSM 21303</strain>
    </source>
</reference>
<proteinExistence type="predicted"/>
<dbReference type="InterPro" id="IPR025498">
    <property type="entry name" value="DUF4389"/>
</dbReference>